<evidence type="ECO:0000256" key="5">
    <source>
        <dbReference type="ARBA" id="ARBA00022840"/>
    </source>
</evidence>
<evidence type="ECO:0000256" key="2">
    <source>
        <dbReference type="ARBA" id="ARBA00013165"/>
    </source>
</evidence>
<dbReference type="AlphaFoldDB" id="A0A1V1NYB6"/>
<dbReference type="InterPro" id="IPR014729">
    <property type="entry name" value="Rossmann-like_a/b/a_fold"/>
</dbReference>
<evidence type="ECO:0000256" key="3">
    <source>
        <dbReference type="ARBA" id="ARBA00022598"/>
    </source>
</evidence>
<evidence type="ECO:0000256" key="9">
    <source>
        <dbReference type="ARBA" id="ARBA00032665"/>
    </source>
</evidence>
<keyword evidence="3 11" id="KW-0436">Ligase</keyword>
<comment type="similarity">
    <text evidence="1">Belongs to the class-I aminoacyl-tRNA synthetase family. IleS type 1 subfamily.</text>
</comment>
<comment type="catalytic activity">
    <reaction evidence="10">
        <text>tRNA(Ile) + L-isoleucine + ATP = L-isoleucyl-tRNA(Ile) + AMP + diphosphate</text>
        <dbReference type="Rhea" id="RHEA:11060"/>
        <dbReference type="Rhea" id="RHEA-COMP:9666"/>
        <dbReference type="Rhea" id="RHEA-COMP:9695"/>
        <dbReference type="ChEBI" id="CHEBI:30616"/>
        <dbReference type="ChEBI" id="CHEBI:33019"/>
        <dbReference type="ChEBI" id="CHEBI:58045"/>
        <dbReference type="ChEBI" id="CHEBI:78442"/>
        <dbReference type="ChEBI" id="CHEBI:78528"/>
        <dbReference type="ChEBI" id="CHEBI:456215"/>
        <dbReference type="EC" id="6.1.1.5"/>
    </reaction>
</comment>
<evidence type="ECO:0000256" key="6">
    <source>
        <dbReference type="ARBA" id="ARBA00022917"/>
    </source>
</evidence>
<dbReference type="Gene3D" id="3.40.50.620">
    <property type="entry name" value="HUPs"/>
    <property type="match status" value="2"/>
</dbReference>
<dbReference type="InterPro" id="IPR002301">
    <property type="entry name" value="Ile-tRNA-ligase"/>
</dbReference>
<proteinExistence type="inferred from homology"/>
<dbReference type="EC" id="6.1.1.5" evidence="2"/>
<dbReference type="GO" id="GO:0005524">
    <property type="term" value="F:ATP binding"/>
    <property type="evidence" value="ECO:0007669"/>
    <property type="project" value="UniProtKB-KW"/>
</dbReference>
<sequence length="495" mass="56989">MEQNFKETLNLPQTNMPMRAGLAKREPEFLAIWEAQNLYQKIQTKNQDKPAFILHDGPPYPNGDIHLGHALNKILKDIILKYKTMKGYSAPYVPGWDCHGLPIEIQLLKDLKKKKLEHKKEDTLWFRNECRNYALRYVATQKEQFKRLGIFGDWQNPYLTLNPEYEASIIEQFGDLVDNGYIYRGRKPIHWCSSCETALAEAEIEYDEEKSASIYLKFVITKNPKKIEGVTTDGQTALVVWTTTPWTLPANVAAAVHPEHEYQIVLDPQRQKRYILITELQEKVCSKLEINNPQVIAKLKGQELASLFYTHPFIEQESPVVTAEYVSNEDGTGIVHIAPGHGYDDYLVGLKYKLPIVMPVNDQGCFTKDAPSFLVGQPVFKANQDIIEKLQANEMLLKIETLKHSYPHCWRCKKPVIFRATKQWFVAMDQKTTNPEAAKEEHLRSKAQAEIKKTKWIPAWGEGRITSMIEARPDWCISRQRSWGIPIPVIYCECG</sequence>
<name>A0A1V1NYB6_9BACT</name>
<dbReference type="PANTHER" id="PTHR42765">
    <property type="entry name" value="SOLEUCYL-TRNA SYNTHETASE"/>
    <property type="match status" value="1"/>
</dbReference>
<gene>
    <name evidence="13" type="primary">ileS</name>
    <name evidence="13" type="ORF">OMM_11464</name>
</gene>
<dbReference type="InterPro" id="IPR001412">
    <property type="entry name" value="aa-tRNA-synth_I_CS"/>
</dbReference>
<dbReference type="Proteomes" id="UP000189670">
    <property type="component" value="Unassembled WGS sequence"/>
</dbReference>
<evidence type="ECO:0000256" key="10">
    <source>
        <dbReference type="ARBA" id="ARBA00048359"/>
    </source>
</evidence>
<keyword evidence="5 11" id="KW-0067">ATP-binding</keyword>
<organism evidence="13 14">
    <name type="scientific">Candidatus Magnetoglobus multicellularis str. Araruama</name>
    <dbReference type="NCBI Taxonomy" id="890399"/>
    <lineage>
        <taxon>Bacteria</taxon>
        <taxon>Pseudomonadati</taxon>
        <taxon>Thermodesulfobacteriota</taxon>
        <taxon>Desulfobacteria</taxon>
        <taxon>Desulfobacterales</taxon>
        <taxon>Desulfobacteraceae</taxon>
        <taxon>Candidatus Magnetoglobus</taxon>
    </lineage>
</organism>
<reference evidence="14" key="1">
    <citation type="submission" date="2012-11" db="EMBL/GenBank/DDBJ databases">
        <authorList>
            <person name="Lucero-Rivera Y.E."/>
            <person name="Tovar-Ramirez D."/>
        </authorList>
    </citation>
    <scope>NUCLEOTIDE SEQUENCE [LARGE SCALE GENOMIC DNA]</scope>
    <source>
        <strain evidence="14">Araruama</strain>
    </source>
</reference>
<feature type="domain" description="Aminoacyl-tRNA synthetase class Ia" evidence="12">
    <location>
        <begin position="30"/>
        <end position="491"/>
    </location>
</feature>
<evidence type="ECO:0000256" key="4">
    <source>
        <dbReference type="ARBA" id="ARBA00022741"/>
    </source>
</evidence>
<protein>
    <recommendedName>
        <fullName evidence="2">isoleucine--tRNA ligase</fullName>
        <ecNumber evidence="2">6.1.1.5</ecNumber>
    </recommendedName>
    <alternativeName>
        <fullName evidence="9">Isoleucyl-tRNA synthetase</fullName>
    </alternativeName>
</protein>
<keyword evidence="4 11" id="KW-0547">Nucleotide-binding</keyword>
<dbReference type="InterPro" id="IPR002300">
    <property type="entry name" value="aa-tRNA-synth_Ia"/>
</dbReference>
<dbReference type="Gene3D" id="3.90.740.10">
    <property type="entry name" value="Valyl/Leucyl/Isoleucyl-tRNA synthetase, editing domain"/>
    <property type="match status" value="1"/>
</dbReference>
<dbReference type="GO" id="GO:0005829">
    <property type="term" value="C:cytosol"/>
    <property type="evidence" value="ECO:0007669"/>
    <property type="project" value="TreeGrafter"/>
</dbReference>
<dbReference type="EMBL" id="ATBP01001325">
    <property type="protein sequence ID" value="ETR67554.1"/>
    <property type="molecule type" value="Genomic_DNA"/>
</dbReference>
<feature type="non-terminal residue" evidence="13">
    <location>
        <position position="495"/>
    </location>
</feature>
<dbReference type="Pfam" id="PF00133">
    <property type="entry name" value="tRNA-synt_1"/>
    <property type="match status" value="1"/>
</dbReference>
<accession>A0A1V1NYB6</accession>
<dbReference type="SUPFAM" id="SSF52374">
    <property type="entry name" value="Nucleotidylyl transferase"/>
    <property type="match status" value="1"/>
</dbReference>
<dbReference type="GO" id="GO:0004822">
    <property type="term" value="F:isoleucine-tRNA ligase activity"/>
    <property type="evidence" value="ECO:0007669"/>
    <property type="project" value="UniProtKB-EC"/>
</dbReference>
<dbReference type="FunFam" id="3.40.50.620:FF:000152">
    <property type="entry name" value="Isoleucine--tRNA ligase"/>
    <property type="match status" value="1"/>
</dbReference>
<dbReference type="PANTHER" id="PTHR42765:SF1">
    <property type="entry name" value="ISOLEUCINE--TRNA LIGASE, MITOCHONDRIAL"/>
    <property type="match status" value="1"/>
</dbReference>
<dbReference type="PRINTS" id="PR00984">
    <property type="entry name" value="TRNASYNTHILE"/>
</dbReference>
<dbReference type="GO" id="GO:0006428">
    <property type="term" value="P:isoleucyl-tRNA aminoacylation"/>
    <property type="evidence" value="ECO:0007669"/>
    <property type="project" value="InterPro"/>
</dbReference>
<dbReference type="GO" id="GO:0002161">
    <property type="term" value="F:aminoacyl-tRNA deacylase activity"/>
    <property type="evidence" value="ECO:0007669"/>
    <property type="project" value="InterPro"/>
</dbReference>
<evidence type="ECO:0000313" key="14">
    <source>
        <dbReference type="Proteomes" id="UP000189670"/>
    </source>
</evidence>
<evidence type="ECO:0000256" key="11">
    <source>
        <dbReference type="RuleBase" id="RU363035"/>
    </source>
</evidence>
<evidence type="ECO:0000259" key="12">
    <source>
        <dbReference type="Pfam" id="PF00133"/>
    </source>
</evidence>
<dbReference type="InterPro" id="IPR009008">
    <property type="entry name" value="Val/Leu/Ile-tRNA-synth_edit"/>
</dbReference>
<keyword evidence="6 11" id="KW-0648">Protein biosynthesis</keyword>
<dbReference type="SUPFAM" id="SSF50677">
    <property type="entry name" value="ValRS/IleRS/LeuRS editing domain"/>
    <property type="match status" value="1"/>
</dbReference>
<dbReference type="InterPro" id="IPR050081">
    <property type="entry name" value="Ile-tRNA_ligase"/>
</dbReference>
<evidence type="ECO:0000313" key="13">
    <source>
        <dbReference type="EMBL" id="ETR67554.1"/>
    </source>
</evidence>
<evidence type="ECO:0000256" key="1">
    <source>
        <dbReference type="ARBA" id="ARBA00006887"/>
    </source>
</evidence>
<evidence type="ECO:0000256" key="7">
    <source>
        <dbReference type="ARBA" id="ARBA00023146"/>
    </source>
</evidence>
<evidence type="ECO:0000256" key="8">
    <source>
        <dbReference type="ARBA" id="ARBA00025217"/>
    </source>
</evidence>
<keyword evidence="7 11" id="KW-0030">Aminoacyl-tRNA synthetase</keyword>
<comment type="function">
    <text evidence="8">Catalyzes the attachment of isoleucine to tRNA(Ile). As IleRS can inadvertently accommodate and process structurally similar amino acids such as valine, to avoid such errors it has two additional distinct tRNA(Ile)-dependent editing activities. One activity is designated as 'pretransfer' editing and involves the hydrolysis of activated Val-AMP. The other activity is designated 'posttransfer' editing and involves deacylation of mischarged Val-tRNA(Ile).</text>
</comment>
<comment type="caution">
    <text evidence="13">The sequence shown here is derived from an EMBL/GenBank/DDBJ whole genome shotgun (WGS) entry which is preliminary data.</text>
</comment>
<dbReference type="PROSITE" id="PS00178">
    <property type="entry name" value="AA_TRNA_LIGASE_I"/>
    <property type="match status" value="1"/>
</dbReference>